<gene>
    <name evidence="1" type="ORF">DSPE1174_LOCUS12763</name>
</gene>
<organism evidence="1">
    <name type="scientific">Octactis speculum</name>
    <dbReference type="NCBI Taxonomy" id="3111310"/>
    <lineage>
        <taxon>Eukaryota</taxon>
        <taxon>Sar</taxon>
        <taxon>Stramenopiles</taxon>
        <taxon>Ochrophyta</taxon>
        <taxon>Dictyochophyceae</taxon>
        <taxon>Dictyochales</taxon>
        <taxon>Dictyochaceae</taxon>
        <taxon>Octactis</taxon>
    </lineage>
</organism>
<name>A0A7S2FVW6_9STRA</name>
<reference evidence="1" key="1">
    <citation type="submission" date="2021-01" db="EMBL/GenBank/DDBJ databases">
        <authorList>
            <person name="Corre E."/>
            <person name="Pelletier E."/>
            <person name="Niang G."/>
            <person name="Scheremetjew M."/>
            <person name="Finn R."/>
            <person name="Kale V."/>
            <person name="Holt S."/>
            <person name="Cochrane G."/>
            <person name="Meng A."/>
            <person name="Brown T."/>
            <person name="Cohen L."/>
        </authorList>
    </citation>
    <scope>NUCLEOTIDE SEQUENCE</scope>
    <source>
        <strain evidence="1">CCMP1381</strain>
    </source>
</reference>
<evidence type="ECO:0000313" key="1">
    <source>
        <dbReference type="EMBL" id="CAD9417764.1"/>
    </source>
</evidence>
<proteinExistence type="predicted"/>
<protein>
    <submittedName>
        <fullName evidence="1">Uncharacterized protein</fullName>
    </submittedName>
</protein>
<sequence>MDLEEELFGDNQSAADYLPHAAAVPQPNLSTIPSISPSQFSPLIWSISVKLGKAASVVETAPSLPTNMFIAHAAVSLGATHAEYLKLIVRGKVIASDDPRSVAEIGLKAFA</sequence>
<dbReference type="EMBL" id="HBGS01025132">
    <property type="protein sequence ID" value="CAD9417764.1"/>
    <property type="molecule type" value="Transcribed_RNA"/>
</dbReference>
<accession>A0A7S2FVW6</accession>
<dbReference type="AlphaFoldDB" id="A0A7S2FVW6"/>